<dbReference type="GO" id="GO:0000271">
    <property type="term" value="P:polysaccharide biosynthetic process"/>
    <property type="evidence" value="ECO:0007669"/>
    <property type="project" value="TreeGrafter"/>
</dbReference>
<evidence type="ECO:0000256" key="2">
    <source>
        <dbReference type="PIRSR" id="PIRSR000390-1"/>
    </source>
</evidence>
<dbReference type="InterPro" id="IPR000653">
    <property type="entry name" value="DegT/StrS_aminotransferase"/>
</dbReference>
<organism evidence="5 6">
    <name type="scientific">Achromobacter pulmonis</name>
    <dbReference type="NCBI Taxonomy" id="1389932"/>
    <lineage>
        <taxon>Bacteria</taxon>
        <taxon>Pseudomonadati</taxon>
        <taxon>Pseudomonadota</taxon>
        <taxon>Betaproteobacteria</taxon>
        <taxon>Burkholderiales</taxon>
        <taxon>Alcaligenaceae</taxon>
        <taxon>Achromobacter</taxon>
    </lineage>
</organism>
<keyword evidence="6" id="KW-1185">Reference proteome</keyword>
<protein>
    <submittedName>
        <fullName evidence="5">GDP-perosamine synthase</fullName>
        <ecNumber evidence="5">2.6.1.102</ecNumber>
    </submittedName>
</protein>
<dbReference type="PANTHER" id="PTHR30244:SF34">
    <property type="entry name" value="DTDP-4-AMINO-4,6-DIDEOXYGALACTOSE TRANSAMINASE"/>
    <property type="match status" value="1"/>
</dbReference>
<proteinExistence type="inferred from homology"/>
<reference evidence="5 6" key="1">
    <citation type="submission" date="2020-04" db="EMBL/GenBank/DDBJ databases">
        <authorList>
            <person name="De Canck E."/>
        </authorList>
    </citation>
    <scope>NUCLEOTIDE SEQUENCE [LARGE SCALE GENOMIC DNA]</scope>
    <source>
        <strain evidence="5 6">LMG 26788</strain>
    </source>
</reference>
<sequence>MQLASPSFDESEIESVRRCLASGWVTQGPMTRQFEELLAKRHAAPYALATTSCTAALHLAALALGLGPGDEVIVPAFTWITSANAAEYVGAKAVFADVNPNTFNLDPAAFEAAITPRTKAVVAVHLFGLAADMDPIMAIARKHNLAVIEDAACAIGTSYKGVPIGTIGDLGCFSFHPRKVITTGEGGAVTMRTEALAKLVNSFRNHGSTGLPSAEIEPHGPWTMSTFDNLGYNLRLSDIQAAVGIAQFAKLDHLLAERRSRALRYSELLAPVSDLVLPTAAAGVDGHSYQSYVVRVREGGRDRRNTVMRAMDGKGIQTRPGTHAVVRLGYYANKYKLDASVFPNAILCEDTTITLPIFPNMTDADQALVVQTLTDALRSA</sequence>
<feature type="modified residue" description="N6-(pyridoxal phosphate)lysine" evidence="3">
    <location>
        <position position="179"/>
    </location>
</feature>
<dbReference type="EMBL" id="CADIKZ010000007">
    <property type="protein sequence ID" value="CAB3872548.1"/>
    <property type="molecule type" value="Genomic_DNA"/>
</dbReference>
<dbReference type="Gene3D" id="3.90.1150.10">
    <property type="entry name" value="Aspartate Aminotransferase, domain 1"/>
    <property type="match status" value="1"/>
</dbReference>
<keyword evidence="3 4" id="KW-0663">Pyridoxal phosphate</keyword>
<name>A0A6S7CZV8_9BURK</name>
<dbReference type="EC" id="2.6.1.102" evidence="5"/>
<dbReference type="CDD" id="cd00616">
    <property type="entry name" value="AHBA_syn"/>
    <property type="match status" value="1"/>
</dbReference>
<dbReference type="Proteomes" id="UP000494203">
    <property type="component" value="Unassembled WGS sequence"/>
</dbReference>
<dbReference type="InterPro" id="IPR015421">
    <property type="entry name" value="PyrdxlP-dep_Trfase_major"/>
</dbReference>
<gene>
    <name evidence="5" type="primary">per</name>
    <name evidence="5" type="ORF">LMG26788_02853</name>
</gene>
<feature type="active site" description="Proton acceptor" evidence="2">
    <location>
        <position position="179"/>
    </location>
</feature>
<evidence type="ECO:0000256" key="4">
    <source>
        <dbReference type="RuleBase" id="RU004508"/>
    </source>
</evidence>
<dbReference type="InterPro" id="IPR015422">
    <property type="entry name" value="PyrdxlP-dep_Trfase_small"/>
</dbReference>
<dbReference type="Gene3D" id="3.40.640.10">
    <property type="entry name" value="Type I PLP-dependent aspartate aminotransferase-like (Major domain)"/>
    <property type="match status" value="1"/>
</dbReference>
<evidence type="ECO:0000256" key="3">
    <source>
        <dbReference type="PIRSR" id="PIRSR000390-2"/>
    </source>
</evidence>
<keyword evidence="5" id="KW-0808">Transferase</keyword>
<evidence type="ECO:0000313" key="6">
    <source>
        <dbReference type="Proteomes" id="UP000494203"/>
    </source>
</evidence>
<evidence type="ECO:0000313" key="5">
    <source>
        <dbReference type="EMBL" id="CAB3872548.1"/>
    </source>
</evidence>
<evidence type="ECO:0000256" key="1">
    <source>
        <dbReference type="ARBA" id="ARBA00037999"/>
    </source>
</evidence>
<dbReference type="GO" id="GO:0102933">
    <property type="term" value="F:GDP-4-dehydro-6-deoxy-D-mannose-4-aminotransferase activity"/>
    <property type="evidence" value="ECO:0007669"/>
    <property type="project" value="UniProtKB-EC"/>
</dbReference>
<dbReference type="PIRSF" id="PIRSF000390">
    <property type="entry name" value="PLP_StrS"/>
    <property type="match status" value="1"/>
</dbReference>
<dbReference type="AlphaFoldDB" id="A0A6S7CZV8"/>
<dbReference type="InterPro" id="IPR015424">
    <property type="entry name" value="PyrdxlP-dep_Trfase"/>
</dbReference>
<accession>A0A6S7CZV8</accession>
<comment type="similarity">
    <text evidence="1 4">Belongs to the DegT/DnrJ/EryC1 family.</text>
</comment>
<dbReference type="PANTHER" id="PTHR30244">
    <property type="entry name" value="TRANSAMINASE"/>
    <property type="match status" value="1"/>
</dbReference>
<dbReference type="SUPFAM" id="SSF53383">
    <property type="entry name" value="PLP-dependent transferases"/>
    <property type="match status" value="1"/>
</dbReference>
<dbReference type="Pfam" id="PF01041">
    <property type="entry name" value="DegT_DnrJ_EryC1"/>
    <property type="match status" value="1"/>
</dbReference>
<dbReference type="RefSeq" id="WP_175133681.1">
    <property type="nucleotide sequence ID" value="NZ_CADIJV010000015.1"/>
</dbReference>
<dbReference type="GO" id="GO:0030170">
    <property type="term" value="F:pyridoxal phosphate binding"/>
    <property type="evidence" value="ECO:0007669"/>
    <property type="project" value="TreeGrafter"/>
</dbReference>
<keyword evidence="5" id="KW-0032">Aminotransferase</keyword>